<accession>A0A6B0URB6</accession>
<proteinExistence type="predicted"/>
<protein>
    <submittedName>
        <fullName evidence="1">Putative secreted protein</fullName>
    </submittedName>
</protein>
<dbReference type="AlphaFoldDB" id="A0A6B0URB6"/>
<dbReference type="EMBL" id="GIFC01009971">
    <property type="protein sequence ID" value="MXU92054.1"/>
    <property type="molecule type" value="Transcribed_RNA"/>
</dbReference>
<evidence type="ECO:0000313" key="1">
    <source>
        <dbReference type="EMBL" id="MXU92054.1"/>
    </source>
</evidence>
<dbReference type="PROSITE" id="PS51257">
    <property type="entry name" value="PROKAR_LIPOPROTEIN"/>
    <property type="match status" value="1"/>
</dbReference>
<reference evidence="1" key="1">
    <citation type="submission" date="2019-12" db="EMBL/GenBank/DDBJ databases">
        <title>An insight into the sialome of adult female Ixodes ricinus ticks feeding for 6 days.</title>
        <authorList>
            <person name="Perner J."/>
            <person name="Ribeiro J.M.C."/>
        </authorList>
    </citation>
    <scope>NUCLEOTIDE SEQUENCE</scope>
    <source>
        <strain evidence="1">Semi-engorged</strain>
        <tissue evidence="1">Salivary glands</tissue>
    </source>
</reference>
<sequence>MSGLRLWRSWSSGSLGSLAVSSCTCTGDRLASSSQGSSSPGSTYRINFIDLRGRPPSCSDGTRSSSLNPFAVATFTAPSTQILYSFSCRGLSEAYTSSSVLVGRSSSTSSLVRLSRKGRRISCMVPTI</sequence>
<organism evidence="1">
    <name type="scientific">Ixodes ricinus</name>
    <name type="common">Common tick</name>
    <name type="synonym">Acarus ricinus</name>
    <dbReference type="NCBI Taxonomy" id="34613"/>
    <lineage>
        <taxon>Eukaryota</taxon>
        <taxon>Metazoa</taxon>
        <taxon>Ecdysozoa</taxon>
        <taxon>Arthropoda</taxon>
        <taxon>Chelicerata</taxon>
        <taxon>Arachnida</taxon>
        <taxon>Acari</taxon>
        <taxon>Parasitiformes</taxon>
        <taxon>Ixodida</taxon>
        <taxon>Ixodoidea</taxon>
        <taxon>Ixodidae</taxon>
        <taxon>Ixodinae</taxon>
        <taxon>Ixodes</taxon>
    </lineage>
</organism>
<name>A0A6B0URB6_IXORI</name>